<comment type="caution">
    <text evidence="3">The sequence shown here is derived from an EMBL/GenBank/DDBJ whole genome shotgun (WGS) entry which is preliminary data.</text>
</comment>
<accession>A0ABP7KLR5</accession>
<evidence type="ECO:0000256" key="1">
    <source>
        <dbReference type="ARBA" id="ARBA00023002"/>
    </source>
</evidence>
<dbReference type="Gene3D" id="2.40.110.10">
    <property type="entry name" value="Butyryl-CoA Dehydrogenase, subunit A, domain 2"/>
    <property type="match status" value="1"/>
</dbReference>
<name>A0ABP7KLR5_9MICO</name>
<evidence type="ECO:0000313" key="4">
    <source>
        <dbReference type="Proteomes" id="UP001501803"/>
    </source>
</evidence>
<protein>
    <submittedName>
        <fullName evidence="3">Acyl-CoA dehydrogenase family protein</fullName>
    </submittedName>
</protein>
<dbReference type="InterPro" id="IPR009100">
    <property type="entry name" value="AcylCoA_DH/oxidase_NM_dom_sf"/>
</dbReference>
<dbReference type="InterPro" id="IPR037069">
    <property type="entry name" value="AcylCoA_DH/ox_N_sf"/>
</dbReference>
<evidence type="ECO:0000259" key="2">
    <source>
        <dbReference type="Pfam" id="PF08028"/>
    </source>
</evidence>
<dbReference type="PIRSF" id="PIRSF016578">
    <property type="entry name" value="HsaA"/>
    <property type="match status" value="1"/>
</dbReference>
<evidence type="ECO:0000313" key="3">
    <source>
        <dbReference type="EMBL" id="GAA3882082.1"/>
    </source>
</evidence>
<dbReference type="InterPro" id="IPR013107">
    <property type="entry name" value="Acyl-CoA_DH_C"/>
</dbReference>
<dbReference type="Gene3D" id="1.10.540.10">
    <property type="entry name" value="Acyl-CoA dehydrogenase/oxidase, N-terminal domain"/>
    <property type="match status" value="1"/>
</dbReference>
<sequence>MTIDTATVVESATLLPRLPQALSQRIDIRPVVDALRPLIRAHEKEMEVTRRLPEQVIAALYETGTLDAQLPREFNGIEIHPADHVELLFELGRINGSVAWVAMIIPGNYPLFPETVQRELMSRDEQWRTASSSGRHGTAVRVDGGYRFTGHWVFSSASAWANYFCGYAQVFGADGTPEDDPVWGGPLMIHGLFFKDDVEYLDRWDALGLKGTGSGEWKVNDLFVPEKYTGSDSADRAYSDRPFFRDPSWNGQLQIAATILGCAQSAIDAFIEVAATKRANNSFANRAALMGHGELHAVRLATAVAKVRSALEWAKSLAVRAMDAAESGNELSYEEASIEMQHIPMFAGVVSREVADILFGIAGADAVRPGPLQRAIRDAMTAGNHTAVIETGLRPVGQYYLTKDWDGGPVMDLENSLIMPPPESE</sequence>
<dbReference type="Pfam" id="PF08028">
    <property type="entry name" value="Acyl-CoA_dh_2"/>
    <property type="match status" value="1"/>
</dbReference>
<dbReference type="InterPro" id="IPR036250">
    <property type="entry name" value="AcylCo_DH-like_C"/>
</dbReference>
<keyword evidence="4" id="KW-1185">Reference proteome</keyword>
<proteinExistence type="predicted"/>
<dbReference type="InterPro" id="IPR046373">
    <property type="entry name" value="Acyl-CoA_Oxase/DH_mid-dom_sf"/>
</dbReference>
<dbReference type="SUPFAM" id="SSF47203">
    <property type="entry name" value="Acyl-CoA dehydrogenase C-terminal domain-like"/>
    <property type="match status" value="1"/>
</dbReference>
<gene>
    <name evidence="3" type="ORF">GCM10022381_25420</name>
</gene>
<organism evidence="3 4">
    <name type="scientific">Leifsonia kafniensis</name>
    <dbReference type="NCBI Taxonomy" id="475957"/>
    <lineage>
        <taxon>Bacteria</taxon>
        <taxon>Bacillati</taxon>
        <taxon>Actinomycetota</taxon>
        <taxon>Actinomycetes</taxon>
        <taxon>Micrococcales</taxon>
        <taxon>Microbacteriaceae</taxon>
        <taxon>Leifsonia</taxon>
    </lineage>
</organism>
<reference evidence="4" key="1">
    <citation type="journal article" date="2019" name="Int. J. Syst. Evol. Microbiol.">
        <title>The Global Catalogue of Microorganisms (GCM) 10K type strain sequencing project: providing services to taxonomists for standard genome sequencing and annotation.</title>
        <authorList>
            <consortium name="The Broad Institute Genomics Platform"/>
            <consortium name="The Broad Institute Genome Sequencing Center for Infectious Disease"/>
            <person name="Wu L."/>
            <person name="Ma J."/>
        </authorList>
    </citation>
    <scope>NUCLEOTIDE SEQUENCE [LARGE SCALE GENOMIC DNA]</scope>
    <source>
        <strain evidence="4">JCM 17021</strain>
    </source>
</reference>
<dbReference type="EMBL" id="BAABCN010000007">
    <property type="protein sequence ID" value="GAA3882082.1"/>
    <property type="molecule type" value="Genomic_DNA"/>
</dbReference>
<dbReference type="Proteomes" id="UP001501803">
    <property type="component" value="Unassembled WGS sequence"/>
</dbReference>
<keyword evidence="1" id="KW-0560">Oxidoreductase</keyword>
<dbReference type="Gene3D" id="1.20.140.10">
    <property type="entry name" value="Butyryl-CoA Dehydrogenase, subunit A, domain 3"/>
    <property type="match status" value="1"/>
</dbReference>
<feature type="domain" description="Acyl-CoA dehydrogenase C-terminal" evidence="2">
    <location>
        <begin position="254"/>
        <end position="388"/>
    </location>
</feature>
<dbReference type="SUPFAM" id="SSF56645">
    <property type="entry name" value="Acyl-CoA dehydrogenase NM domain-like"/>
    <property type="match status" value="1"/>
</dbReference>
<dbReference type="RefSeq" id="WP_345067161.1">
    <property type="nucleotide sequence ID" value="NZ_BAABCN010000007.1"/>
</dbReference>